<feature type="region of interest" description="Disordered" evidence="1">
    <location>
        <begin position="1"/>
        <end position="20"/>
    </location>
</feature>
<protein>
    <submittedName>
        <fullName evidence="2">Uncharacterized protein</fullName>
    </submittedName>
</protein>
<sequence length="60" mass="6537">MRLMDMPYSPGSPDVKPDQLPIFLSPRTVKGKLASESSSVMHYSFSPARLANGLSTKLPT</sequence>
<name>A0A2P2J4X2_RHIMU</name>
<dbReference type="AlphaFoldDB" id="A0A2P2J4X2"/>
<evidence type="ECO:0000313" key="2">
    <source>
        <dbReference type="EMBL" id="MBW88541.1"/>
    </source>
</evidence>
<organism evidence="2">
    <name type="scientific">Rhizophora mucronata</name>
    <name type="common">Asiatic mangrove</name>
    <dbReference type="NCBI Taxonomy" id="61149"/>
    <lineage>
        <taxon>Eukaryota</taxon>
        <taxon>Viridiplantae</taxon>
        <taxon>Streptophyta</taxon>
        <taxon>Embryophyta</taxon>
        <taxon>Tracheophyta</taxon>
        <taxon>Spermatophyta</taxon>
        <taxon>Magnoliopsida</taxon>
        <taxon>eudicotyledons</taxon>
        <taxon>Gunneridae</taxon>
        <taxon>Pentapetalae</taxon>
        <taxon>rosids</taxon>
        <taxon>fabids</taxon>
        <taxon>Malpighiales</taxon>
        <taxon>Rhizophoraceae</taxon>
        <taxon>Rhizophora</taxon>
    </lineage>
</organism>
<proteinExistence type="predicted"/>
<evidence type="ECO:0000256" key="1">
    <source>
        <dbReference type="SAM" id="MobiDB-lite"/>
    </source>
</evidence>
<dbReference type="EMBL" id="GGEC01008058">
    <property type="protein sequence ID" value="MBW88541.1"/>
    <property type="molecule type" value="Transcribed_RNA"/>
</dbReference>
<reference evidence="2" key="1">
    <citation type="submission" date="2018-02" db="EMBL/GenBank/DDBJ databases">
        <title>Rhizophora mucronata_Transcriptome.</title>
        <authorList>
            <person name="Meera S.P."/>
            <person name="Sreeshan A."/>
            <person name="Augustine A."/>
        </authorList>
    </citation>
    <scope>NUCLEOTIDE SEQUENCE</scope>
    <source>
        <tissue evidence="2">Leaf</tissue>
    </source>
</reference>
<accession>A0A2P2J4X2</accession>